<name>A0ABR7Q8V0_9FLAO</name>
<accession>A0ABR7Q8V0</accession>
<proteinExistence type="predicted"/>
<comment type="caution">
    <text evidence="1">The sequence shown here is derived from an EMBL/GenBank/DDBJ whole genome shotgun (WGS) entry which is preliminary data.</text>
</comment>
<keyword evidence="2" id="KW-1185">Reference proteome</keyword>
<evidence type="ECO:0000313" key="1">
    <source>
        <dbReference type="EMBL" id="MBC8754968.1"/>
    </source>
</evidence>
<sequence>MNDRENDLVKARPQISSKLLSENMSKDERFQNTTLRPVIKLQSPLLIAVFRNYIQKHKNVFHGLSTEKRLLYIENAIQKDMKFRNSVKGMIIGQFTLEEYDLYIENSSSLNKRMMNIITERLKDHVLLFEKNEVLSAVV</sequence>
<protein>
    <submittedName>
        <fullName evidence="1">Glyoxalase</fullName>
    </submittedName>
</protein>
<dbReference type="RefSeq" id="WP_187562018.1">
    <property type="nucleotide sequence ID" value="NZ_JACGWS010000005.1"/>
</dbReference>
<gene>
    <name evidence="1" type="ORF">H2O64_09820</name>
</gene>
<reference evidence="1 2" key="1">
    <citation type="submission" date="2020-07" db="EMBL/GenBank/DDBJ databases">
        <title>Description of Kordia aestuariivivens sp. nov., isolated from a tidal flat.</title>
        <authorList>
            <person name="Park S."/>
            <person name="Yoon J.-H."/>
        </authorList>
    </citation>
    <scope>NUCLEOTIDE SEQUENCE [LARGE SCALE GENOMIC DNA]</scope>
    <source>
        <strain evidence="1 2">YSTF-M3</strain>
    </source>
</reference>
<dbReference type="EMBL" id="JACGWS010000005">
    <property type="protein sequence ID" value="MBC8754968.1"/>
    <property type="molecule type" value="Genomic_DNA"/>
</dbReference>
<dbReference type="Proteomes" id="UP000619238">
    <property type="component" value="Unassembled WGS sequence"/>
</dbReference>
<organism evidence="1 2">
    <name type="scientific">Kordia aestuariivivens</name>
    <dbReference type="NCBI Taxonomy" id="2759037"/>
    <lineage>
        <taxon>Bacteria</taxon>
        <taxon>Pseudomonadati</taxon>
        <taxon>Bacteroidota</taxon>
        <taxon>Flavobacteriia</taxon>
        <taxon>Flavobacteriales</taxon>
        <taxon>Flavobacteriaceae</taxon>
        <taxon>Kordia</taxon>
    </lineage>
</organism>
<evidence type="ECO:0000313" key="2">
    <source>
        <dbReference type="Proteomes" id="UP000619238"/>
    </source>
</evidence>